<organism evidence="1 2">
    <name type="scientific">Ambrosiozyma monospora</name>
    <name type="common">Yeast</name>
    <name type="synonym">Endomycopsis monosporus</name>
    <dbReference type="NCBI Taxonomy" id="43982"/>
    <lineage>
        <taxon>Eukaryota</taxon>
        <taxon>Fungi</taxon>
        <taxon>Dikarya</taxon>
        <taxon>Ascomycota</taxon>
        <taxon>Saccharomycotina</taxon>
        <taxon>Pichiomycetes</taxon>
        <taxon>Pichiales</taxon>
        <taxon>Pichiaceae</taxon>
        <taxon>Ambrosiozyma</taxon>
    </lineage>
</organism>
<name>A0ACB5SWX8_AMBMO</name>
<evidence type="ECO:0000313" key="1">
    <source>
        <dbReference type="EMBL" id="GME75354.1"/>
    </source>
</evidence>
<comment type="caution">
    <text evidence="1">The sequence shown here is derived from an EMBL/GenBank/DDBJ whole genome shotgun (WGS) entry which is preliminary data.</text>
</comment>
<reference evidence="1" key="1">
    <citation type="submission" date="2023-04" db="EMBL/GenBank/DDBJ databases">
        <title>Ambrosiozyma monospora NBRC 10751.</title>
        <authorList>
            <person name="Ichikawa N."/>
            <person name="Sato H."/>
            <person name="Tonouchi N."/>
        </authorList>
    </citation>
    <scope>NUCLEOTIDE SEQUENCE</scope>
    <source>
        <strain evidence="1">NBRC 10751</strain>
    </source>
</reference>
<protein>
    <submittedName>
        <fullName evidence="1">Unnamed protein product</fullName>
    </submittedName>
</protein>
<gene>
    <name evidence="1" type="ORF">Amon02_000212400</name>
</gene>
<proteinExistence type="predicted"/>
<accession>A0ACB5SWX8</accession>
<dbReference type="Proteomes" id="UP001165064">
    <property type="component" value="Unassembled WGS sequence"/>
</dbReference>
<keyword evidence="2" id="KW-1185">Reference proteome</keyword>
<evidence type="ECO:0000313" key="2">
    <source>
        <dbReference type="Proteomes" id="UP001165064"/>
    </source>
</evidence>
<dbReference type="EMBL" id="BSXS01001183">
    <property type="protein sequence ID" value="GME75354.1"/>
    <property type="molecule type" value="Genomic_DNA"/>
</dbReference>
<sequence>MINFANFKFTFKRKEHPNLIRFKQVTSELPLELQLKIAKDVLETSISPNRLVHFVKKSPFLKNALVLLLSETTFTFQYDVGEKQFDLQKLENRNLRLKSRWLNESICINKPLLEFIEQNDIHVYQIEFPRSTWARTVSEPLHRLINHSSNISLKTHSIGCITRNDMWLDKISKLTLRMDNLPDACYIHDSKWPNLQHLNLIIPSSHSNKYELLAVNLVHFLKPCYSVTLIFIVTQPWFTYENMLVIHDRLVAQNPNLNVKLSMRDNEQSPIDLYFYWTMYPTKLDCLSDSLTSLSLSFKYFGVPDGEVDLDGLHEFHRLYKLTLIGPNCESPNYNIKINAPSLKHLTLKRFHLPVNTDNTLSLNLTSCQKLLCFTCEDVHLQPCVFTKLPNSVTCISLNYCNFLYNSLFQLPGNLTILDLKLWADQTIPNFVNLSELQQLKKINCSGEGLPSKRFIRKLEKVKGRNLFTIAKNVYTAK</sequence>